<accession>B5ECX9</accession>
<dbReference type="EMBL" id="CP001124">
    <property type="protein sequence ID" value="ACH40596.1"/>
    <property type="molecule type" value="Genomic_DNA"/>
</dbReference>
<gene>
    <name evidence="1" type="ordered locus">Gbem_3604</name>
</gene>
<organism evidence="1 2">
    <name type="scientific">Citrifermentans bemidjiense (strain ATCC BAA-1014 / DSM 16622 / JCM 12645 / Bem)</name>
    <name type="common">Geobacter bemidjiensis</name>
    <dbReference type="NCBI Taxonomy" id="404380"/>
    <lineage>
        <taxon>Bacteria</taxon>
        <taxon>Pseudomonadati</taxon>
        <taxon>Thermodesulfobacteriota</taxon>
        <taxon>Desulfuromonadia</taxon>
        <taxon>Geobacterales</taxon>
        <taxon>Geobacteraceae</taxon>
        <taxon>Citrifermentans</taxon>
    </lineage>
</organism>
<reference evidence="1 2" key="2">
    <citation type="journal article" date="2010" name="BMC Genomics">
        <title>The genome of Geobacter bemidjiensis, exemplar for the subsurface clade of Geobacter species that predominate in Fe(III)-reducing subsurface environments.</title>
        <authorList>
            <person name="Aklujkar M."/>
            <person name="Young N.D."/>
            <person name="Holmes D."/>
            <person name="Chavan M."/>
            <person name="Risso C."/>
            <person name="Kiss H.E."/>
            <person name="Han C.S."/>
            <person name="Land M.L."/>
            <person name="Lovley D.R."/>
        </authorList>
    </citation>
    <scope>NUCLEOTIDE SEQUENCE [LARGE SCALE GENOMIC DNA]</scope>
    <source>
        <strain evidence="2">ATCC BAA-1014 / DSM 16622 / JCM 12645 / Bem</strain>
    </source>
</reference>
<dbReference type="Pfam" id="PF01809">
    <property type="entry name" value="YidD"/>
    <property type="match status" value="1"/>
</dbReference>
<protein>
    <recommendedName>
        <fullName evidence="3">Membrane protein insertion efficiency factor YidD</fullName>
    </recommendedName>
</protein>
<dbReference type="KEGG" id="gbm:Gbem_3604"/>
<dbReference type="OrthoDB" id="1034601at2"/>
<dbReference type="AlphaFoldDB" id="B5ECX9"/>
<dbReference type="InterPro" id="IPR002696">
    <property type="entry name" value="Membr_insert_effic_factor_YidD"/>
</dbReference>
<evidence type="ECO:0000313" key="1">
    <source>
        <dbReference type="EMBL" id="ACH40596.1"/>
    </source>
</evidence>
<dbReference type="SMART" id="SM01234">
    <property type="entry name" value="Haemolytic"/>
    <property type="match status" value="1"/>
</dbReference>
<dbReference type="HOGENOM" id="CLU_149180_0_0_7"/>
<keyword evidence="2" id="KW-1185">Reference proteome</keyword>
<reference evidence="1 2" key="1">
    <citation type="submission" date="2008-07" db="EMBL/GenBank/DDBJ databases">
        <title>Complete sequence of Geobacter bemidjiensis BEM.</title>
        <authorList>
            <consortium name="US DOE Joint Genome Institute"/>
            <person name="Lucas S."/>
            <person name="Copeland A."/>
            <person name="Lapidus A."/>
            <person name="Glavina del Rio T."/>
            <person name="Dalin E."/>
            <person name="Tice H."/>
            <person name="Bruce D."/>
            <person name="Goodwin L."/>
            <person name="Pitluck S."/>
            <person name="Kiss H."/>
            <person name="Brettin T."/>
            <person name="Detter J.C."/>
            <person name="Han C."/>
            <person name="Kuske C.R."/>
            <person name="Schmutz J."/>
            <person name="Larimer F."/>
            <person name="Land M."/>
            <person name="Hauser L."/>
            <person name="Kyrpides N."/>
            <person name="Lykidis A."/>
            <person name="Lovley D."/>
            <person name="Richardson P."/>
        </authorList>
    </citation>
    <scope>NUCLEOTIDE SEQUENCE [LARGE SCALE GENOMIC DNA]</scope>
    <source>
        <strain evidence="2">ATCC BAA-1014 / DSM 16622 / JCM 12645 / Bem</strain>
    </source>
</reference>
<evidence type="ECO:0008006" key="3">
    <source>
        <dbReference type="Google" id="ProtNLM"/>
    </source>
</evidence>
<dbReference type="NCBIfam" id="TIGR00278">
    <property type="entry name" value="membrane protein insertion efficiency factor YidD"/>
    <property type="match status" value="1"/>
</dbReference>
<proteinExistence type="predicted"/>
<dbReference type="STRING" id="404380.Gbem_3604"/>
<evidence type="ECO:0000313" key="2">
    <source>
        <dbReference type="Proteomes" id="UP000008825"/>
    </source>
</evidence>
<dbReference type="PANTHER" id="PTHR33383">
    <property type="entry name" value="MEMBRANE PROTEIN INSERTION EFFICIENCY FACTOR-RELATED"/>
    <property type="match status" value="1"/>
</dbReference>
<dbReference type="Proteomes" id="UP000008825">
    <property type="component" value="Chromosome"/>
</dbReference>
<sequence length="145" mass="16449">MRAWILCLAALGAVFFCAPFAFGGEWGPWSVLPAAPVFAQPQQAGRRQDLPKSRFIDAPFLGLLKFYQLFISPMDGDRCPLYPTCSQFSIQAIRRHGPVIGVVMTADRLMHEADESRLSQKVMVGSRIRAVDTLDDNDFWWYRHD</sequence>
<name>B5ECX9_CITBB</name>
<dbReference type="eggNOG" id="COG0759">
    <property type="taxonomic scope" value="Bacteria"/>
</dbReference>
<dbReference type="PANTHER" id="PTHR33383:SF1">
    <property type="entry name" value="MEMBRANE PROTEIN INSERTION EFFICIENCY FACTOR-RELATED"/>
    <property type="match status" value="1"/>
</dbReference>